<organism evidence="2 3">
    <name type="scientific">Chengkuizengella axinellae</name>
    <dbReference type="NCBI Taxonomy" id="3064388"/>
    <lineage>
        <taxon>Bacteria</taxon>
        <taxon>Bacillati</taxon>
        <taxon>Bacillota</taxon>
        <taxon>Bacilli</taxon>
        <taxon>Bacillales</taxon>
        <taxon>Paenibacillaceae</taxon>
        <taxon>Chengkuizengella</taxon>
    </lineage>
</organism>
<accession>A0ABT9J063</accession>
<feature type="signal peptide" evidence="1">
    <location>
        <begin position="1"/>
        <end position="21"/>
    </location>
</feature>
<keyword evidence="1" id="KW-0732">Signal</keyword>
<dbReference type="EMBL" id="JAVAMP010000005">
    <property type="protein sequence ID" value="MDP5274955.1"/>
    <property type="molecule type" value="Genomic_DNA"/>
</dbReference>
<dbReference type="Gene3D" id="2.60.40.3700">
    <property type="match status" value="1"/>
</dbReference>
<evidence type="ECO:0000256" key="1">
    <source>
        <dbReference type="SAM" id="SignalP"/>
    </source>
</evidence>
<dbReference type="Proteomes" id="UP001231941">
    <property type="component" value="Unassembled WGS sequence"/>
</dbReference>
<dbReference type="NCBIfam" id="NF038094">
    <property type="entry name" value="CueP_fam"/>
    <property type="match status" value="1"/>
</dbReference>
<feature type="chain" id="PRO_5045490489" evidence="1">
    <location>
        <begin position="22"/>
        <end position="178"/>
    </location>
</feature>
<evidence type="ECO:0000313" key="2">
    <source>
        <dbReference type="EMBL" id="MDP5274955.1"/>
    </source>
</evidence>
<keyword evidence="3" id="KW-1185">Reference proteome</keyword>
<evidence type="ECO:0000313" key="3">
    <source>
        <dbReference type="Proteomes" id="UP001231941"/>
    </source>
</evidence>
<sequence>MKINRLLVAITTTTLLLTACAEDVAQTQKQQEMDSQSIKDLVYDYSVGNIEVENASITSEYLIVQDVNQEEQKYELPEDEFFVSIAPYINNTHPCTNHNLTSCQGELASETFDVVIADSTGNVIVSKSIESGENGFVDMWLPRDKEYQVTIEHDGKIAESNLSTFKTDGTCVTTMQLL</sequence>
<dbReference type="RefSeq" id="WP_305992265.1">
    <property type="nucleotide sequence ID" value="NZ_JAVAMP010000005.1"/>
</dbReference>
<comment type="caution">
    <text evidence="2">The sequence shown here is derived from an EMBL/GenBank/DDBJ whole genome shotgun (WGS) entry which is preliminary data.</text>
</comment>
<gene>
    <name evidence="2" type="ORF">Q5Y73_12620</name>
</gene>
<name>A0ABT9J063_9BACL</name>
<dbReference type="PROSITE" id="PS51257">
    <property type="entry name" value="PROKAR_LIPOPROTEIN"/>
    <property type="match status" value="1"/>
</dbReference>
<dbReference type="Pfam" id="PF21172">
    <property type="entry name" value="CueP"/>
    <property type="match status" value="1"/>
</dbReference>
<dbReference type="InterPro" id="IPR047808">
    <property type="entry name" value="CueP-like"/>
</dbReference>
<protein>
    <submittedName>
        <fullName evidence="2">CueP family metal-binding protein</fullName>
    </submittedName>
</protein>
<reference evidence="2 3" key="1">
    <citation type="submission" date="2023-08" db="EMBL/GenBank/DDBJ databases">
        <authorList>
            <person name="Park J.-S."/>
        </authorList>
    </citation>
    <scope>NUCLEOTIDE SEQUENCE [LARGE SCALE GENOMIC DNA]</scope>
    <source>
        <strain evidence="2 3">2205SS18-9</strain>
    </source>
</reference>
<proteinExistence type="predicted"/>